<name>A0ABR0FS27_9PEZI</name>
<evidence type="ECO:0000256" key="1">
    <source>
        <dbReference type="ARBA" id="ARBA00006484"/>
    </source>
</evidence>
<dbReference type="PROSITE" id="PS00061">
    <property type="entry name" value="ADH_SHORT"/>
    <property type="match status" value="1"/>
</dbReference>
<dbReference type="InterPro" id="IPR036291">
    <property type="entry name" value="NAD(P)-bd_dom_sf"/>
</dbReference>
<evidence type="ECO:0000256" key="2">
    <source>
        <dbReference type="ARBA" id="ARBA00022857"/>
    </source>
</evidence>
<keyword evidence="2" id="KW-0521">NADP</keyword>
<keyword evidence="5" id="KW-1185">Reference proteome</keyword>
<sequence length="273" mass="30038">MPFPYKTVLITGATSGIGLALAERMISAGIFVIAIGRRKDRLEALVEKHGSEKVAAEPFDVSDLDAMPAWVEEITSKYPRLDSIILNAGFQRSLDFTSPSTISLSSVSAELTTNYLSPLHMVSLFLPHLISLAPSPTSIVLVSSGLAVLPLPRCANYSATKAAVHSLAWSLRCQVSGPESLHTHHIKVIEIMPPAVQTELHPQQKDLVEAGQDQPGIELERYIEETWVDLVREEEKEEIVHSVLRERLEVVEGPRKGAWEGFVRAMRGAGLRF</sequence>
<proteinExistence type="inferred from homology"/>
<accession>A0ABR0FS27</accession>
<evidence type="ECO:0000313" key="5">
    <source>
        <dbReference type="Proteomes" id="UP001322138"/>
    </source>
</evidence>
<keyword evidence="3" id="KW-0560">Oxidoreductase</keyword>
<reference evidence="4 5" key="1">
    <citation type="journal article" date="2023" name="bioRxiv">
        <title>High-quality genome assemblies of four members of thePodospora anserinaspecies complex.</title>
        <authorList>
            <person name="Ament-Velasquez S.L."/>
            <person name="Vogan A.A."/>
            <person name="Wallerman O."/>
            <person name="Hartmann F."/>
            <person name="Gautier V."/>
            <person name="Silar P."/>
            <person name="Giraud T."/>
            <person name="Johannesson H."/>
        </authorList>
    </citation>
    <scope>NUCLEOTIDE SEQUENCE [LARGE SCALE GENOMIC DNA]</scope>
    <source>
        <strain evidence="4 5">CBS 112042</strain>
    </source>
</reference>
<dbReference type="PANTHER" id="PTHR43669">
    <property type="entry name" value="5-KETO-D-GLUCONATE 5-REDUCTASE"/>
    <property type="match status" value="1"/>
</dbReference>
<dbReference type="GeneID" id="87896561"/>
<comment type="caution">
    <text evidence="4">The sequence shown here is derived from an EMBL/GenBank/DDBJ whole genome shotgun (WGS) entry which is preliminary data.</text>
</comment>
<protein>
    <recommendedName>
        <fullName evidence="6">Dehydrogenase</fullName>
    </recommendedName>
</protein>
<dbReference type="InterPro" id="IPR020904">
    <property type="entry name" value="Sc_DH/Rdtase_CS"/>
</dbReference>
<dbReference type="PRINTS" id="PR00081">
    <property type="entry name" value="GDHRDH"/>
</dbReference>
<dbReference type="Pfam" id="PF00106">
    <property type="entry name" value="adh_short"/>
    <property type="match status" value="1"/>
</dbReference>
<evidence type="ECO:0000313" key="4">
    <source>
        <dbReference type="EMBL" id="KAK4646758.1"/>
    </source>
</evidence>
<evidence type="ECO:0000256" key="3">
    <source>
        <dbReference type="ARBA" id="ARBA00023002"/>
    </source>
</evidence>
<organism evidence="4 5">
    <name type="scientific">Podospora bellae-mahoneyi</name>
    <dbReference type="NCBI Taxonomy" id="2093777"/>
    <lineage>
        <taxon>Eukaryota</taxon>
        <taxon>Fungi</taxon>
        <taxon>Dikarya</taxon>
        <taxon>Ascomycota</taxon>
        <taxon>Pezizomycotina</taxon>
        <taxon>Sordariomycetes</taxon>
        <taxon>Sordariomycetidae</taxon>
        <taxon>Sordariales</taxon>
        <taxon>Podosporaceae</taxon>
        <taxon>Podospora</taxon>
    </lineage>
</organism>
<dbReference type="InterPro" id="IPR002347">
    <property type="entry name" value="SDR_fam"/>
</dbReference>
<gene>
    <name evidence="4" type="ORF">QC761_213450</name>
</gene>
<dbReference type="SUPFAM" id="SSF51735">
    <property type="entry name" value="NAD(P)-binding Rossmann-fold domains"/>
    <property type="match status" value="1"/>
</dbReference>
<dbReference type="EMBL" id="JAFFGZ010000004">
    <property type="protein sequence ID" value="KAK4646758.1"/>
    <property type="molecule type" value="Genomic_DNA"/>
</dbReference>
<evidence type="ECO:0008006" key="6">
    <source>
        <dbReference type="Google" id="ProtNLM"/>
    </source>
</evidence>
<dbReference type="Proteomes" id="UP001322138">
    <property type="component" value="Unassembled WGS sequence"/>
</dbReference>
<dbReference type="PANTHER" id="PTHR43669:SF11">
    <property type="entry name" value="SHORT-CHAIN DEHYDROGENASE_OXIDOREDUCTASE"/>
    <property type="match status" value="1"/>
</dbReference>
<dbReference type="RefSeq" id="XP_062735734.1">
    <property type="nucleotide sequence ID" value="XM_062877079.1"/>
</dbReference>
<comment type="similarity">
    <text evidence="1">Belongs to the short-chain dehydrogenases/reductases (SDR) family.</text>
</comment>
<dbReference type="Gene3D" id="3.40.50.720">
    <property type="entry name" value="NAD(P)-binding Rossmann-like Domain"/>
    <property type="match status" value="1"/>
</dbReference>